<dbReference type="AlphaFoldDB" id="B1WSR3"/>
<organism evidence="2 3">
    <name type="scientific">Crocosphaera subtropica (strain ATCC 51142 / BH68)</name>
    <name type="common">Cyanothece sp. (strain ATCC 51142)</name>
    <dbReference type="NCBI Taxonomy" id="43989"/>
    <lineage>
        <taxon>Bacteria</taxon>
        <taxon>Bacillati</taxon>
        <taxon>Cyanobacteriota</taxon>
        <taxon>Cyanophyceae</taxon>
        <taxon>Oscillatoriophycideae</taxon>
        <taxon>Chroococcales</taxon>
        <taxon>Aphanothecaceae</taxon>
        <taxon>Crocosphaera</taxon>
        <taxon>Crocosphaera subtropica</taxon>
    </lineage>
</organism>
<dbReference type="KEGG" id="cyt:cce_4294"/>
<dbReference type="Gene3D" id="1.10.10.1770">
    <property type="entry name" value="Gun4-like"/>
    <property type="match status" value="1"/>
</dbReference>
<proteinExistence type="predicted"/>
<keyword evidence="3" id="KW-1185">Reference proteome</keyword>
<dbReference type="PANTHER" id="PTHR34800">
    <property type="entry name" value="TETRAPYRROLE-BINDING PROTEIN, CHLOROPLASTIC"/>
    <property type="match status" value="1"/>
</dbReference>
<dbReference type="GO" id="GO:0046906">
    <property type="term" value="F:tetrapyrrole binding"/>
    <property type="evidence" value="ECO:0007669"/>
    <property type="project" value="TreeGrafter"/>
</dbReference>
<dbReference type="STRING" id="43989.cce_4294"/>
<protein>
    <recommendedName>
        <fullName evidence="1">GUN4-like domain-containing protein</fullName>
    </recommendedName>
</protein>
<dbReference type="Proteomes" id="UP000001203">
    <property type="component" value="Chromosome circular"/>
</dbReference>
<dbReference type="Pfam" id="PF05419">
    <property type="entry name" value="GUN4"/>
    <property type="match status" value="1"/>
</dbReference>
<evidence type="ECO:0000259" key="1">
    <source>
        <dbReference type="Pfam" id="PF05419"/>
    </source>
</evidence>
<evidence type="ECO:0000313" key="2">
    <source>
        <dbReference type="EMBL" id="ACB53642.1"/>
    </source>
</evidence>
<dbReference type="EMBL" id="CP000806">
    <property type="protein sequence ID" value="ACB53642.1"/>
    <property type="molecule type" value="Genomic_DNA"/>
</dbReference>
<accession>B1WSR3</accession>
<dbReference type="eggNOG" id="COG4249">
    <property type="taxonomic scope" value="Bacteria"/>
</dbReference>
<reference evidence="2 3" key="1">
    <citation type="journal article" date="2008" name="Proc. Natl. Acad. Sci. U.S.A.">
        <title>The genome of Cyanothece 51142, a unicellular diazotrophic cyanobacterium important in the marine nitrogen cycle.</title>
        <authorList>
            <person name="Welsh E.A."/>
            <person name="Liberton M."/>
            <person name="Stoeckel J."/>
            <person name="Loh T."/>
            <person name="Elvitigala T."/>
            <person name="Wang C."/>
            <person name="Wollam A."/>
            <person name="Fulton R.S."/>
            <person name="Clifton S.W."/>
            <person name="Jacobs J.M."/>
            <person name="Aurora R."/>
            <person name="Ghosh B.K."/>
            <person name="Sherman L.A."/>
            <person name="Smith R.D."/>
            <person name="Wilson R.K."/>
            <person name="Pakrasi H.B."/>
        </authorList>
    </citation>
    <scope>NUCLEOTIDE SEQUENCE [LARGE SCALE GENOMIC DNA]</scope>
    <source>
        <strain evidence="3">ATCC 51142 / BH68</strain>
    </source>
</reference>
<dbReference type="HOGENOM" id="CLU_067449_2_1_3"/>
<feature type="domain" description="GUN4-like" evidence="1">
    <location>
        <begin position="49"/>
        <end position="179"/>
    </location>
</feature>
<dbReference type="GO" id="GO:0030288">
    <property type="term" value="C:outer membrane-bounded periplasmic space"/>
    <property type="evidence" value="ECO:0007669"/>
    <property type="project" value="TreeGrafter"/>
</dbReference>
<sequence>MICYLELIMTESVTPENNSDLSAILSEVQFLKEKVLYLEEKLKLVSDIDRYSQLQEFLKAGKFKEADQETSRVILDAVNRSREDLTPNDMKQLPCNILQVIDRLWRDYSSDRFGFSIQLRLYMEVGGSIDTLRSQNVNILQKYGDRVGWRKNGQWEGNNYPNWDFSLSAPKGSFPAIWWKSPYGFKMATFCFMRLIECELVQ</sequence>
<dbReference type="SUPFAM" id="SSF140869">
    <property type="entry name" value="GUN4-like"/>
    <property type="match status" value="1"/>
</dbReference>
<dbReference type="InterPro" id="IPR037215">
    <property type="entry name" value="GUN4-like_sf"/>
</dbReference>
<dbReference type="Gene3D" id="1.25.40.620">
    <property type="match status" value="1"/>
</dbReference>
<dbReference type="CDD" id="cd16383">
    <property type="entry name" value="GUN4"/>
    <property type="match status" value="1"/>
</dbReference>
<evidence type="ECO:0000313" key="3">
    <source>
        <dbReference type="Proteomes" id="UP000001203"/>
    </source>
</evidence>
<name>B1WSR3_CROS5</name>
<gene>
    <name evidence="2" type="ordered locus">cce_4294</name>
</gene>
<dbReference type="PANTHER" id="PTHR34800:SF1">
    <property type="entry name" value="TETRAPYRROLE-BINDING PROTEIN, CHLOROPLASTIC"/>
    <property type="match status" value="1"/>
</dbReference>
<dbReference type="InterPro" id="IPR008629">
    <property type="entry name" value="GUN4-like"/>
</dbReference>